<name>A0A0F4KS98_9LACO</name>
<feature type="region of interest" description="Disordered" evidence="1">
    <location>
        <begin position="1"/>
        <end position="72"/>
    </location>
</feature>
<dbReference type="Proteomes" id="UP000033695">
    <property type="component" value="Unassembled WGS sequence"/>
</dbReference>
<reference evidence="3 4" key="1">
    <citation type="submission" date="2014-12" db="EMBL/GenBank/DDBJ databases">
        <title>Comparative genomics of the lactic acid bacteria isolated from the honey bee gut.</title>
        <authorList>
            <person name="Ellegaard K.M."/>
            <person name="Tamarit D."/>
            <person name="Javelind E."/>
            <person name="Olofsson T."/>
            <person name="Andersson S.G."/>
            <person name="Vasquez A."/>
        </authorList>
    </citation>
    <scope>NUCLEOTIDE SEQUENCE [LARGE SCALE GENOMIC DNA]</scope>
    <source>
        <strain evidence="3 4">Hon2</strain>
    </source>
</reference>
<proteinExistence type="predicted"/>
<evidence type="ECO:0000256" key="2">
    <source>
        <dbReference type="SAM" id="Phobius"/>
    </source>
</evidence>
<dbReference type="EMBL" id="JXBZ01000007">
    <property type="protein sequence ID" value="KJY48879.1"/>
    <property type="molecule type" value="Genomic_DNA"/>
</dbReference>
<dbReference type="HOGENOM" id="CLU_2035112_0_0_9"/>
<gene>
    <name evidence="3" type="ORF">JG29_06980</name>
</gene>
<evidence type="ECO:0000256" key="1">
    <source>
        <dbReference type="SAM" id="MobiDB-lite"/>
    </source>
</evidence>
<feature type="compositionally biased region" description="Low complexity" evidence="1">
    <location>
        <begin position="47"/>
        <end position="65"/>
    </location>
</feature>
<dbReference type="AlphaFoldDB" id="A0A0F4KS98"/>
<feature type="transmembrane region" description="Helical" evidence="2">
    <location>
        <begin position="84"/>
        <end position="104"/>
    </location>
</feature>
<keyword evidence="2" id="KW-0812">Transmembrane</keyword>
<evidence type="ECO:0000313" key="4">
    <source>
        <dbReference type="Proteomes" id="UP000033695"/>
    </source>
</evidence>
<accession>A0A0F4KS98</accession>
<dbReference type="PATRIC" id="fig|1218508.4.peg.716"/>
<organism evidence="3 4">
    <name type="scientific">Bombilactobacillus mellis</name>
    <dbReference type="NCBI Taxonomy" id="1218508"/>
    <lineage>
        <taxon>Bacteria</taxon>
        <taxon>Bacillati</taxon>
        <taxon>Bacillota</taxon>
        <taxon>Bacilli</taxon>
        <taxon>Lactobacillales</taxon>
        <taxon>Lactobacillaceae</taxon>
        <taxon>Bombilactobacillus</taxon>
    </lineage>
</organism>
<keyword evidence="2" id="KW-1133">Transmembrane helix</keyword>
<evidence type="ECO:0000313" key="3">
    <source>
        <dbReference type="EMBL" id="KJY48879.1"/>
    </source>
</evidence>
<keyword evidence="2" id="KW-0472">Membrane</keyword>
<comment type="caution">
    <text evidence="3">The sequence shown here is derived from an EMBL/GenBank/DDBJ whole genome shotgun (WGS) entry which is preliminary data.</text>
</comment>
<feature type="compositionally biased region" description="Polar residues" evidence="1">
    <location>
        <begin position="20"/>
        <end position="37"/>
    </location>
</feature>
<keyword evidence="4" id="KW-1185">Reference proteome</keyword>
<protein>
    <submittedName>
        <fullName evidence="3">Uncharacterized protein</fullName>
    </submittedName>
</protein>
<sequence>MRKFKTKRNNDQQPKHYHTSTHSYSLPTGQDYNTQPASYFRPDSQHPNSSPSAPASNNFSKSNPNYSVPEKIPAKNKKPFYAKWWLWFLIIIILGLIGGTISNITNHKENNTFQSQLVIKS</sequence>
<dbReference type="RefSeq" id="WP_045922548.1">
    <property type="nucleotide sequence ID" value="NZ_JAAEDY010000006.1"/>
</dbReference>